<keyword evidence="5" id="KW-0472">Membrane</keyword>
<dbReference type="SFLD" id="SFLDG00358">
    <property type="entry name" value="Main_(cytGST)"/>
    <property type="match status" value="1"/>
</dbReference>
<accession>A0A3Q7XVR6</accession>
<dbReference type="Gene3D" id="3.40.30.10">
    <property type="entry name" value="Glutaredoxin"/>
    <property type="match status" value="1"/>
</dbReference>
<sequence length="238" mass="27335">MASASVGEEEHNNNNKLILYSYWRSSCSFRLRIALNVKGLKYEYRAVNLLKGEQTHPEFLQLNPIGFVPVLVDGPAVIFDSFAIIMFLEDKYPQHPLLPTDIHKRAINFQAASIVSSSIQPLHNLNLLQKYIEEKVGPDEKLPWVQGVIRKGFTALEKLLKEHSGRYATGDEIFMADIFLAPQLHSAYKRFNIPMVQIGQVHLLISLIYFKVLYYCWGKPCRLEKMHDVVFQTSVQVE</sequence>
<dbReference type="PANTHER" id="PTHR42673">
    <property type="entry name" value="MALEYLACETOACETATE ISOMERASE"/>
    <property type="match status" value="1"/>
</dbReference>
<dbReference type="OrthoDB" id="4951845at2759"/>
<dbReference type="NCBIfam" id="TIGR01262">
    <property type="entry name" value="maiA"/>
    <property type="match status" value="1"/>
</dbReference>
<evidence type="ECO:0000259" key="6">
    <source>
        <dbReference type="PROSITE" id="PS50404"/>
    </source>
</evidence>
<dbReference type="Pfam" id="PF02798">
    <property type="entry name" value="GST_N"/>
    <property type="match status" value="1"/>
</dbReference>
<dbReference type="Gene3D" id="1.20.1050.10">
    <property type="match status" value="1"/>
</dbReference>
<dbReference type="SFLD" id="SFLDS00019">
    <property type="entry name" value="Glutathione_Transferase_(cytos"/>
    <property type="match status" value="1"/>
</dbReference>
<dbReference type="InterPro" id="IPR036249">
    <property type="entry name" value="Thioredoxin-like_sf"/>
</dbReference>
<dbReference type="GO" id="GO:0006559">
    <property type="term" value="P:L-phenylalanine catabolic process"/>
    <property type="evidence" value="ECO:0007669"/>
    <property type="project" value="TreeGrafter"/>
</dbReference>
<organism evidence="8 9">
    <name type="scientific">Cicer arietinum</name>
    <name type="common">Chickpea</name>
    <name type="synonym">Garbanzo</name>
    <dbReference type="NCBI Taxonomy" id="3827"/>
    <lineage>
        <taxon>Eukaryota</taxon>
        <taxon>Viridiplantae</taxon>
        <taxon>Streptophyta</taxon>
        <taxon>Embryophyta</taxon>
        <taxon>Tracheophyta</taxon>
        <taxon>Spermatophyta</taxon>
        <taxon>Magnoliopsida</taxon>
        <taxon>eudicotyledons</taxon>
        <taxon>Gunneridae</taxon>
        <taxon>Pentapetalae</taxon>
        <taxon>rosids</taxon>
        <taxon>fabids</taxon>
        <taxon>Fabales</taxon>
        <taxon>Fabaceae</taxon>
        <taxon>Papilionoideae</taxon>
        <taxon>50 kb inversion clade</taxon>
        <taxon>NPAAA clade</taxon>
        <taxon>Hologalegina</taxon>
        <taxon>IRL clade</taxon>
        <taxon>Cicereae</taxon>
        <taxon>Cicer</taxon>
    </lineage>
</organism>
<dbReference type="InterPro" id="IPR005955">
    <property type="entry name" value="GST_Zeta"/>
</dbReference>
<dbReference type="GO" id="GO:0005737">
    <property type="term" value="C:cytoplasm"/>
    <property type="evidence" value="ECO:0007669"/>
    <property type="project" value="InterPro"/>
</dbReference>
<dbReference type="SUPFAM" id="SSF52833">
    <property type="entry name" value="Thioredoxin-like"/>
    <property type="match status" value="1"/>
</dbReference>
<keyword evidence="8" id="KW-1185">Reference proteome</keyword>
<evidence type="ECO:0000256" key="5">
    <source>
        <dbReference type="SAM" id="Phobius"/>
    </source>
</evidence>
<evidence type="ECO:0000313" key="9">
    <source>
        <dbReference type="RefSeq" id="XP_027192528.1"/>
    </source>
</evidence>
<proteinExistence type="inferred from homology"/>
<evidence type="ECO:0000259" key="7">
    <source>
        <dbReference type="PROSITE" id="PS50405"/>
    </source>
</evidence>
<gene>
    <name evidence="9" type="primary">LOC101493038</name>
</gene>
<dbReference type="CDD" id="cd03042">
    <property type="entry name" value="GST_N_Zeta"/>
    <property type="match status" value="1"/>
</dbReference>
<dbReference type="PROSITE" id="PS50405">
    <property type="entry name" value="GST_CTER"/>
    <property type="match status" value="1"/>
</dbReference>
<dbReference type="PANTHER" id="PTHR42673:SF4">
    <property type="entry name" value="MALEYLACETOACETATE ISOMERASE"/>
    <property type="match status" value="1"/>
</dbReference>
<reference evidence="9" key="2">
    <citation type="submission" date="2025-08" db="UniProtKB">
        <authorList>
            <consortium name="RefSeq"/>
        </authorList>
    </citation>
    <scope>IDENTIFICATION</scope>
    <source>
        <tissue evidence="9">Etiolated seedlings</tissue>
    </source>
</reference>
<dbReference type="InterPro" id="IPR036282">
    <property type="entry name" value="Glutathione-S-Trfase_C_sf"/>
</dbReference>
<evidence type="ECO:0000313" key="8">
    <source>
        <dbReference type="Proteomes" id="UP000087171"/>
    </source>
</evidence>
<dbReference type="GO" id="GO:0006749">
    <property type="term" value="P:glutathione metabolic process"/>
    <property type="evidence" value="ECO:0007669"/>
    <property type="project" value="TreeGrafter"/>
</dbReference>
<comment type="similarity">
    <text evidence="1">Belongs to the GST superfamily. Zeta family.</text>
</comment>
<reference evidence="8" key="1">
    <citation type="journal article" date="2013" name="Nat. Biotechnol.">
        <title>Draft genome sequence of chickpea (Cicer arietinum) provides a resource for trait improvement.</title>
        <authorList>
            <person name="Varshney R.K."/>
            <person name="Song C."/>
            <person name="Saxena R.K."/>
            <person name="Azam S."/>
            <person name="Yu S."/>
            <person name="Sharpe A.G."/>
            <person name="Cannon S."/>
            <person name="Baek J."/>
            <person name="Rosen B.D."/>
            <person name="Tar'an B."/>
            <person name="Millan T."/>
            <person name="Zhang X."/>
            <person name="Ramsay L.D."/>
            <person name="Iwata A."/>
            <person name="Wang Y."/>
            <person name="Nelson W."/>
            <person name="Farmer A.D."/>
            <person name="Gaur P.M."/>
            <person name="Soderlund C."/>
            <person name="Penmetsa R.V."/>
            <person name="Xu C."/>
            <person name="Bharti A.K."/>
            <person name="He W."/>
            <person name="Winter P."/>
            <person name="Zhao S."/>
            <person name="Hane J.K."/>
            <person name="Carrasquilla-Garcia N."/>
            <person name="Condie J.A."/>
            <person name="Upadhyaya H.D."/>
            <person name="Luo M.C."/>
            <person name="Thudi M."/>
            <person name="Gowda C.L."/>
            <person name="Singh N.P."/>
            <person name="Lichtenzveig J."/>
            <person name="Gali K.K."/>
            <person name="Rubio J."/>
            <person name="Nadarajan N."/>
            <person name="Dolezel J."/>
            <person name="Bansal K.C."/>
            <person name="Xu X."/>
            <person name="Edwards D."/>
            <person name="Zhang G."/>
            <person name="Kahl G."/>
            <person name="Gil J."/>
            <person name="Singh K.B."/>
            <person name="Datta S.K."/>
            <person name="Jackson S.A."/>
            <person name="Wang J."/>
            <person name="Cook D.R."/>
        </authorList>
    </citation>
    <scope>NUCLEOTIDE SEQUENCE [LARGE SCALE GENOMIC DNA]</scope>
    <source>
        <strain evidence="8">cv. CDC Frontier</strain>
    </source>
</reference>
<feature type="domain" description="GST C-terminal" evidence="7">
    <location>
        <begin position="101"/>
        <end position="231"/>
    </location>
</feature>
<dbReference type="STRING" id="3827.A0A3Q7XVR6"/>
<evidence type="ECO:0000256" key="1">
    <source>
        <dbReference type="ARBA" id="ARBA00010007"/>
    </source>
</evidence>
<dbReference type="RefSeq" id="XP_027192528.1">
    <property type="nucleotide sequence ID" value="XM_027336727.1"/>
</dbReference>
<dbReference type="InterPro" id="IPR040079">
    <property type="entry name" value="Glutathione_S-Trfase"/>
</dbReference>
<keyword evidence="3" id="KW-0808">Transferase</keyword>
<dbReference type="PROSITE" id="PS50404">
    <property type="entry name" value="GST_NTER"/>
    <property type="match status" value="1"/>
</dbReference>
<keyword evidence="5" id="KW-1133">Transmembrane helix</keyword>
<evidence type="ECO:0000256" key="3">
    <source>
        <dbReference type="ARBA" id="ARBA00022679"/>
    </source>
</evidence>
<dbReference type="AlphaFoldDB" id="A0A3Q7XVR6"/>
<feature type="domain" description="GST N-terminal" evidence="6">
    <location>
        <begin position="15"/>
        <end position="96"/>
    </location>
</feature>
<dbReference type="InterPro" id="IPR034333">
    <property type="entry name" value="GST_Zeta_N"/>
</dbReference>
<dbReference type="InterPro" id="IPR010987">
    <property type="entry name" value="Glutathione-S-Trfase_C-like"/>
</dbReference>
<comment type="catalytic activity">
    <reaction evidence="4">
        <text>RX + glutathione = an S-substituted glutathione + a halide anion + H(+)</text>
        <dbReference type="Rhea" id="RHEA:16437"/>
        <dbReference type="ChEBI" id="CHEBI:15378"/>
        <dbReference type="ChEBI" id="CHEBI:16042"/>
        <dbReference type="ChEBI" id="CHEBI:17792"/>
        <dbReference type="ChEBI" id="CHEBI:57925"/>
        <dbReference type="ChEBI" id="CHEBI:90779"/>
        <dbReference type="EC" id="2.5.1.18"/>
    </reaction>
</comment>
<dbReference type="GeneID" id="101493038"/>
<name>A0A3Q7XVR6_CICAR</name>
<evidence type="ECO:0000256" key="2">
    <source>
        <dbReference type="ARBA" id="ARBA00012452"/>
    </source>
</evidence>
<dbReference type="InterPro" id="IPR004045">
    <property type="entry name" value="Glutathione_S-Trfase_N"/>
</dbReference>
<dbReference type="EC" id="2.5.1.18" evidence="2"/>
<dbReference type="GO" id="GO:0004364">
    <property type="term" value="F:glutathione transferase activity"/>
    <property type="evidence" value="ECO:0007669"/>
    <property type="project" value="UniProtKB-EC"/>
</dbReference>
<dbReference type="SUPFAM" id="SSF47616">
    <property type="entry name" value="GST C-terminal domain-like"/>
    <property type="match status" value="1"/>
</dbReference>
<feature type="transmembrane region" description="Helical" evidence="5">
    <location>
        <begin position="198"/>
        <end position="217"/>
    </location>
</feature>
<dbReference type="FunFam" id="3.40.30.10:FF:000100">
    <property type="entry name" value="Glutathione S-transferase Z1"/>
    <property type="match status" value="1"/>
</dbReference>
<dbReference type="GO" id="GO:0016034">
    <property type="term" value="F:maleylacetoacetate isomerase activity"/>
    <property type="evidence" value="ECO:0007669"/>
    <property type="project" value="TreeGrafter"/>
</dbReference>
<dbReference type="Proteomes" id="UP000087171">
    <property type="component" value="Chromosome Ca7"/>
</dbReference>
<keyword evidence="5" id="KW-0812">Transmembrane</keyword>
<protein>
    <recommendedName>
        <fullName evidence="2">glutathione transferase</fullName>
        <ecNumber evidence="2">2.5.1.18</ecNumber>
    </recommendedName>
</protein>
<evidence type="ECO:0000256" key="4">
    <source>
        <dbReference type="ARBA" id="ARBA00047960"/>
    </source>
</evidence>